<evidence type="ECO:0000313" key="1">
    <source>
        <dbReference type="EMBL" id="KAK0314971.1"/>
    </source>
</evidence>
<organism evidence="1 2">
    <name type="scientific">Friedmanniomyces endolithicus</name>
    <dbReference type="NCBI Taxonomy" id="329885"/>
    <lineage>
        <taxon>Eukaryota</taxon>
        <taxon>Fungi</taxon>
        <taxon>Dikarya</taxon>
        <taxon>Ascomycota</taxon>
        <taxon>Pezizomycotina</taxon>
        <taxon>Dothideomycetes</taxon>
        <taxon>Dothideomycetidae</taxon>
        <taxon>Mycosphaerellales</taxon>
        <taxon>Teratosphaeriaceae</taxon>
        <taxon>Friedmanniomyces</taxon>
    </lineage>
</organism>
<dbReference type="AlphaFoldDB" id="A0AAN6FEX2"/>
<comment type="caution">
    <text evidence="1">The sequence shown here is derived from an EMBL/GenBank/DDBJ whole genome shotgun (WGS) entry which is preliminary data.</text>
</comment>
<sequence length="179" mass="18794">MFSATEAGTYTGGANTKTRLNVTDRTAIMRTAALAATLLSAASTIQAQQAASPGYDCYPTCIPSTVPANETLSFGRHYAVLNLDMITALVSGVAPTPAGSKWIANTARWIDAVHAQNPPPLSIFTRIYFSNSHKPEIGPASPFAKVGSALGTASSNLTEVYPAFCVNETVGDVVLQKTR</sequence>
<protein>
    <submittedName>
        <fullName evidence="1">Uncharacterized protein</fullName>
    </submittedName>
</protein>
<accession>A0AAN6FEX2</accession>
<proteinExistence type="predicted"/>
<gene>
    <name evidence="1" type="ORF">LTR82_012965</name>
</gene>
<name>A0AAN6FEX2_9PEZI</name>
<evidence type="ECO:0000313" key="2">
    <source>
        <dbReference type="Proteomes" id="UP001168146"/>
    </source>
</evidence>
<dbReference type="EMBL" id="JASUXU010000054">
    <property type="protein sequence ID" value="KAK0314971.1"/>
    <property type="molecule type" value="Genomic_DNA"/>
</dbReference>
<reference evidence="1" key="1">
    <citation type="submission" date="2021-12" db="EMBL/GenBank/DDBJ databases">
        <title>Black yeast isolated from Biological Soil Crust.</title>
        <authorList>
            <person name="Kurbessoian T."/>
        </authorList>
    </citation>
    <scope>NUCLEOTIDE SEQUENCE</scope>
    <source>
        <strain evidence="1">CCFEE 5208</strain>
    </source>
</reference>
<dbReference type="Proteomes" id="UP001168146">
    <property type="component" value="Unassembled WGS sequence"/>
</dbReference>